<gene>
    <name evidence="1" type="ORF">ACFPXP_06445</name>
</gene>
<protein>
    <submittedName>
        <fullName evidence="1">Uncharacterized protein</fullName>
    </submittedName>
</protein>
<organism evidence="1 2">
    <name type="scientific">Marinicrinis lubricantis</name>
    <dbReference type="NCBI Taxonomy" id="2086470"/>
    <lineage>
        <taxon>Bacteria</taxon>
        <taxon>Bacillati</taxon>
        <taxon>Bacillota</taxon>
        <taxon>Bacilli</taxon>
        <taxon>Bacillales</taxon>
        <taxon>Paenibacillaceae</taxon>
    </lineage>
</organism>
<evidence type="ECO:0000313" key="2">
    <source>
        <dbReference type="Proteomes" id="UP001596250"/>
    </source>
</evidence>
<dbReference type="Proteomes" id="UP001596250">
    <property type="component" value="Unassembled WGS sequence"/>
</dbReference>
<evidence type="ECO:0000313" key="1">
    <source>
        <dbReference type="EMBL" id="MFC5986069.1"/>
    </source>
</evidence>
<keyword evidence="2" id="KW-1185">Reference proteome</keyword>
<accession>A0ABW1ILX9</accession>
<sequence>MNWKVRPVPMMISAVITAVLCFGGWFAYQQFGVKSPFLNTIHQMDGIESADVSFSGSKVVLDLTLQQDASLNAIVQQVKTEQKEALQNKQLELQVHNESSPELDGWWSSVLFDMAQAMDHQAYSEIPAILEKYAGELEGLQASAEIDDNNVYIRLVHGDASKFIILPRTPASMGVWPNE</sequence>
<dbReference type="EMBL" id="JBHSQV010000035">
    <property type="protein sequence ID" value="MFC5986069.1"/>
    <property type="molecule type" value="Genomic_DNA"/>
</dbReference>
<name>A0ABW1ILX9_9BACL</name>
<proteinExistence type="predicted"/>
<reference evidence="2" key="1">
    <citation type="journal article" date="2019" name="Int. J. Syst. Evol. Microbiol.">
        <title>The Global Catalogue of Microorganisms (GCM) 10K type strain sequencing project: providing services to taxonomists for standard genome sequencing and annotation.</title>
        <authorList>
            <consortium name="The Broad Institute Genomics Platform"/>
            <consortium name="The Broad Institute Genome Sequencing Center for Infectious Disease"/>
            <person name="Wu L."/>
            <person name="Ma J."/>
        </authorList>
    </citation>
    <scope>NUCLEOTIDE SEQUENCE [LARGE SCALE GENOMIC DNA]</scope>
    <source>
        <strain evidence="2">CCM 8749</strain>
    </source>
</reference>
<dbReference type="RefSeq" id="WP_379893391.1">
    <property type="nucleotide sequence ID" value="NZ_CBCSCT010000004.1"/>
</dbReference>
<comment type="caution">
    <text evidence="1">The sequence shown here is derived from an EMBL/GenBank/DDBJ whole genome shotgun (WGS) entry which is preliminary data.</text>
</comment>